<dbReference type="Gene3D" id="3.60.90.10">
    <property type="entry name" value="S-adenosylmethionine decarboxylase"/>
    <property type="match status" value="1"/>
</dbReference>
<dbReference type="GO" id="GO:0005829">
    <property type="term" value="C:cytosol"/>
    <property type="evidence" value="ECO:0007669"/>
    <property type="project" value="TreeGrafter"/>
</dbReference>
<evidence type="ECO:0000256" key="2">
    <source>
        <dbReference type="ARBA" id="ARBA00022691"/>
    </source>
</evidence>
<sequence length="115" mass="12363">MPPNRNLVYVFDVAGADPALLDHEPSVRHAVDRVLDASGLTRVAEASHRFEPQGFSLAVVLAESHLAVHTWPEDGTAYLTLTTCRAPASDAFEDETAALLTDLLAATAVTVRRLV</sequence>
<dbReference type="GO" id="GO:0008295">
    <property type="term" value="P:spermidine biosynthetic process"/>
    <property type="evidence" value="ECO:0007669"/>
    <property type="project" value="UniProtKB-KW"/>
</dbReference>
<evidence type="ECO:0000256" key="9">
    <source>
        <dbReference type="ARBA" id="ARBA00023270"/>
    </source>
</evidence>
<protein>
    <submittedName>
        <fullName evidence="11">S-adenosylmethionine decarboxylase</fullName>
    </submittedName>
</protein>
<dbReference type="OrthoDB" id="9793120at2"/>
<keyword evidence="10" id="KW-0670">Pyruvate</keyword>
<dbReference type="PANTHER" id="PTHR33866:SF2">
    <property type="entry name" value="S-ADENOSYLMETHIONINE DECARBOXYLASE PROENZYME"/>
    <property type="match status" value="1"/>
</dbReference>
<evidence type="ECO:0000313" key="12">
    <source>
        <dbReference type="Proteomes" id="UP000231693"/>
    </source>
</evidence>
<evidence type="ECO:0000256" key="1">
    <source>
        <dbReference type="ARBA" id="ARBA00001928"/>
    </source>
</evidence>
<keyword evidence="7" id="KW-0865">Zymogen</keyword>
<keyword evidence="4" id="KW-0068">Autocatalytic cleavage</keyword>
<evidence type="ECO:0000256" key="8">
    <source>
        <dbReference type="ARBA" id="ARBA00023239"/>
    </source>
</evidence>
<evidence type="ECO:0000256" key="5">
    <source>
        <dbReference type="ARBA" id="ARBA00023066"/>
    </source>
</evidence>
<accession>A0A2M9D0R4</accession>
<reference evidence="11 12" key="1">
    <citation type="submission" date="2017-11" db="EMBL/GenBank/DDBJ databases">
        <title>Genomic Encyclopedia of Archaeal and Bacterial Type Strains, Phase II (KMG-II): From Individual Species to Whole Genera.</title>
        <authorList>
            <person name="Goeker M."/>
        </authorList>
    </citation>
    <scope>NUCLEOTIDE SEQUENCE [LARGE SCALE GENOMIC DNA]</scope>
    <source>
        <strain evidence="11 12">DSM 25478</strain>
    </source>
</reference>
<comment type="cofactor">
    <cofactor evidence="1">
        <name>pyruvate</name>
        <dbReference type="ChEBI" id="CHEBI:15361"/>
    </cofactor>
</comment>
<dbReference type="AlphaFoldDB" id="A0A2M9D0R4"/>
<keyword evidence="6" id="KW-0620">Polyamine biosynthesis</keyword>
<dbReference type="GO" id="GO:0004014">
    <property type="term" value="F:adenosylmethionine decarboxylase activity"/>
    <property type="evidence" value="ECO:0007669"/>
    <property type="project" value="InterPro"/>
</dbReference>
<evidence type="ECO:0000256" key="6">
    <source>
        <dbReference type="ARBA" id="ARBA00023115"/>
    </source>
</evidence>
<dbReference type="InterPro" id="IPR016067">
    <property type="entry name" value="S-AdoMet_deCO2ase_core"/>
</dbReference>
<name>A0A2M9D0R4_9CELL</name>
<dbReference type="Pfam" id="PF02675">
    <property type="entry name" value="AdoMet_dc"/>
    <property type="match status" value="1"/>
</dbReference>
<keyword evidence="9" id="KW-0704">Schiff base</keyword>
<dbReference type="Proteomes" id="UP000231693">
    <property type="component" value="Unassembled WGS sequence"/>
</dbReference>
<keyword evidence="8" id="KW-0456">Lyase</keyword>
<comment type="caution">
    <text evidence="11">The sequence shown here is derived from an EMBL/GenBank/DDBJ whole genome shotgun (WGS) entry which is preliminary data.</text>
</comment>
<gene>
    <name evidence="11" type="ORF">CLV28_1017</name>
</gene>
<keyword evidence="5" id="KW-0745">Spermidine biosynthesis</keyword>
<evidence type="ECO:0000256" key="7">
    <source>
        <dbReference type="ARBA" id="ARBA00023145"/>
    </source>
</evidence>
<proteinExistence type="predicted"/>
<dbReference type="EMBL" id="PGFE01000001">
    <property type="protein sequence ID" value="PJJ77791.1"/>
    <property type="molecule type" value="Genomic_DNA"/>
</dbReference>
<keyword evidence="12" id="KW-1185">Reference proteome</keyword>
<keyword evidence="2" id="KW-0949">S-adenosyl-L-methionine</keyword>
<evidence type="ECO:0000256" key="4">
    <source>
        <dbReference type="ARBA" id="ARBA00022813"/>
    </source>
</evidence>
<evidence type="ECO:0000256" key="10">
    <source>
        <dbReference type="ARBA" id="ARBA00023317"/>
    </source>
</evidence>
<dbReference type="SUPFAM" id="SSF56276">
    <property type="entry name" value="S-adenosylmethionine decarboxylase"/>
    <property type="match status" value="1"/>
</dbReference>
<evidence type="ECO:0000313" key="11">
    <source>
        <dbReference type="EMBL" id="PJJ77791.1"/>
    </source>
</evidence>
<dbReference type="PANTHER" id="PTHR33866">
    <property type="entry name" value="S-ADENOSYLMETHIONINE DECARBOXYLASE PROENZYME"/>
    <property type="match status" value="1"/>
</dbReference>
<dbReference type="InterPro" id="IPR003826">
    <property type="entry name" value="AdoMetDC_fam_prok"/>
</dbReference>
<evidence type="ECO:0000256" key="3">
    <source>
        <dbReference type="ARBA" id="ARBA00022793"/>
    </source>
</evidence>
<organism evidence="11 12">
    <name type="scientific">Sediminihabitans luteus</name>
    <dbReference type="NCBI Taxonomy" id="1138585"/>
    <lineage>
        <taxon>Bacteria</taxon>
        <taxon>Bacillati</taxon>
        <taxon>Actinomycetota</taxon>
        <taxon>Actinomycetes</taxon>
        <taxon>Micrococcales</taxon>
        <taxon>Cellulomonadaceae</taxon>
        <taxon>Sediminihabitans</taxon>
    </lineage>
</organism>
<dbReference type="RefSeq" id="WP_100422110.1">
    <property type="nucleotide sequence ID" value="NZ_BOOX01000010.1"/>
</dbReference>
<keyword evidence="3" id="KW-0210">Decarboxylase</keyword>